<evidence type="ECO:0000313" key="21">
    <source>
        <dbReference type="Proteomes" id="UP000694547"/>
    </source>
</evidence>
<evidence type="ECO:0000256" key="18">
    <source>
        <dbReference type="SAM" id="MobiDB-lite"/>
    </source>
</evidence>
<keyword evidence="4" id="KW-0479">Metal-binding</keyword>
<accession>A0A8C8UPZ5</accession>
<feature type="region of interest" description="Disordered" evidence="18">
    <location>
        <begin position="97"/>
        <end position="154"/>
    </location>
</feature>
<dbReference type="Pfam" id="PF00096">
    <property type="entry name" value="zf-C2H2"/>
    <property type="match status" value="3"/>
</dbReference>
<keyword evidence="3" id="KW-0399">Innate immunity</keyword>
<dbReference type="GO" id="GO:0045087">
    <property type="term" value="P:innate immune response"/>
    <property type="evidence" value="ECO:0007669"/>
    <property type="project" value="UniProtKB-KW"/>
</dbReference>
<evidence type="ECO:0000256" key="7">
    <source>
        <dbReference type="ARBA" id="ARBA00022833"/>
    </source>
</evidence>
<dbReference type="InterPro" id="IPR013087">
    <property type="entry name" value="Znf_C2H2_type"/>
</dbReference>
<dbReference type="Proteomes" id="UP000694547">
    <property type="component" value="Chromosome 2"/>
</dbReference>
<dbReference type="PANTHER" id="PTHR16515:SF53">
    <property type="entry name" value="ZINC FINGER PROTEIN 683"/>
    <property type="match status" value="1"/>
</dbReference>
<dbReference type="GO" id="GO:0001865">
    <property type="term" value="P:NK T cell differentiation"/>
    <property type="evidence" value="ECO:0007669"/>
    <property type="project" value="Ensembl"/>
</dbReference>
<dbReference type="GO" id="GO:1990841">
    <property type="term" value="F:promoter-specific chromatin binding"/>
    <property type="evidence" value="ECO:0007669"/>
    <property type="project" value="Ensembl"/>
</dbReference>
<feature type="compositionally biased region" description="Polar residues" evidence="18">
    <location>
        <begin position="248"/>
        <end position="269"/>
    </location>
</feature>
<dbReference type="GO" id="GO:0000978">
    <property type="term" value="F:RNA polymerase II cis-regulatory region sequence-specific DNA binding"/>
    <property type="evidence" value="ECO:0007669"/>
    <property type="project" value="TreeGrafter"/>
</dbReference>
<dbReference type="SMART" id="SM00355">
    <property type="entry name" value="ZnF_C2H2"/>
    <property type="match status" value="3"/>
</dbReference>
<reference evidence="20" key="3">
    <citation type="submission" date="2025-09" db="UniProtKB">
        <authorList>
            <consortium name="Ensembl"/>
        </authorList>
    </citation>
    <scope>IDENTIFICATION</scope>
</reference>
<keyword evidence="9" id="KW-0805">Transcription regulation</keyword>
<keyword evidence="21" id="KW-1185">Reference proteome</keyword>
<dbReference type="GO" id="GO:0003700">
    <property type="term" value="F:DNA-binding transcription factor activity"/>
    <property type="evidence" value="ECO:0007669"/>
    <property type="project" value="TreeGrafter"/>
</dbReference>
<dbReference type="GO" id="GO:0001779">
    <property type="term" value="P:natural killer cell differentiation"/>
    <property type="evidence" value="ECO:0007669"/>
    <property type="project" value="Ensembl"/>
</dbReference>
<dbReference type="PANTHER" id="PTHR16515">
    <property type="entry name" value="PR DOMAIN ZINC FINGER PROTEIN"/>
    <property type="match status" value="1"/>
</dbReference>
<keyword evidence="8" id="KW-0391">Immunity</keyword>
<proteinExistence type="inferred from homology"/>
<dbReference type="PROSITE" id="PS00028">
    <property type="entry name" value="ZINC_FINGER_C2H2_1"/>
    <property type="match status" value="2"/>
</dbReference>
<dbReference type="GO" id="GO:0005634">
    <property type="term" value="C:nucleus"/>
    <property type="evidence" value="ECO:0007669"/>
    <property type="project" value="UniProtKB-SubCell"/>
</dbReference>
<keyword evidence="12" id="KW-0804">Transcription</keyword>
<feature type="domain" description="C2H2-type" evidence="19">
    <location>
        <begin position="337"/>
        <end position="364"/>
    </location>
</feature>
<dbReference type="GO" id="GO:0006357">
    <property type="term" value="P:regulation of transcription by RNA polymerase II"/>
    <property type="evidence" value="ECO:0007669"/>
    <property type="project" value="TreeGrafter"/>
</dbReference>
<dbReference type="SUPFAM" id="SSF57667">
    <property type="entry name" value="beta-beta-alpha zinc fingers"/>
    <property type="match status" value="2"/>
</dbReference>
<keyword evidence="7" id="KW-0862">Zinc</keyword>
<evidence type="ECO:0000256" key="4">
    <source>
        <dbReference type="ARBA" id="ARBA00022723"/>
    </source>
</evidence>
<evidence type="ECO:0000256" key="15">
    <source>
        <dbReference type="ARBA" id="ARBA00075301"/>
    </source>
</evidence>
<evidence type="ECO:0000256" key="13">
    <source>
        <dbReference type="ARBA" id="ARBA00023242"/>
    </source>
</evidence>
<dbReference type="GO" id="GO:0005737">
    <property type="term" value="C:cytoplasm"/>
    <property type="evidence" value="ECO:0007669"/>
    <property type="project" value="TreeGrafter"/>
</dbReference>
<feature type="compositionally biased region" description="Basic and acidic residues" evidence="18">
    <location>
        <begin position="108"/>
        <end position="137"/>
    </location>
</feature>
<dbReference type="GO" id="GO:0008270">
    <property type="term" value="F:zinc ion binding"/>
    <property type="evidence" value="ECO:0007669"/>
    <property type="project" value="UniProtKB-KW"/>
</dbReference>
<evidence type="ECO:0000259" key="19">
    <source>
        <dbReference type="PROSITE" id="PS50157"/>
    </source>
</evidence>
<keyword evidence="6 17" id="KW-0863">Zinc-finger</keyword>
<dbReference type="GO" id="GO:0033082">
    <property type="term" value="P:regulation of extrathymic T cell differentiation"/>
    <property type="evidence" value="ECO:0007669"/>
    <property type="project" value="Ensembl"/>
</dbReference>
<dbReference type="GeneTree" id="ENSGT00940000164781"/>
<feature type="domain" description="C2H2-type" evidence="19">
    <location>
        <begin position="385"/>
        <end position="407"/>
    </location>
</feature>
<reference evidence="20 21" key="1">
    <citation type="submission" date="2018-10" db="EMBL/GenBank/DDBJ databases">
        <title>Improved assembly of the deer mouse Peromyscus maniculatus genome.</title>
        <authorList>
            <person name="Lassance J.-M."/>
            <person name="Hoekstra H.E."/>
        </authorList>
    </citation>
    <scope>NUCLEOTIDE SEQUENCE [LARGE SCALE GENOMIC DNA]</scope>
</reference>
<dbReference type="GO" id="GO:0051136">
    <property type="term" value="P:regulation of NK T cell differentiation"/>
    <property type="evidence" value="ECO:0007669"/>
    <property type="project" value="Ensembl"/>
</dbReference>
<dbReference type="PROSITE" id="PS50157">
    <property type="entry name" value="ZINC_FINGER_C2H2_2"/>
    <property type="match status" value="3"/>
</dbReference>
<dbReference type="Ensembl" id="ENSPEMT00000040206.1">
    <property type="protein sequence ID" value="ENSPEMP00000032643.1"/>
    <property type="gene ID" value="ENSPEMG00000015866.2"/>
</dbReference>
<dbReference type="GO" id="GO:0045165">
    <property type="term" value="P:cell fate commitment"/>
    <property type="evidence" value="ECO:0007669"/>
    <property type="project" value="TreeGrafter"/>
</dbReference>
<evidence type="ECO:0000256" key="10">
    <source>
        <dbReference type="ARBA" id="ARBA00023125"/>
    </source>
</evidence>
<evidence type="ECO:0000313" key="20">
    <source>
        <dbReference type="Ensembl" id="ENSPEMP00000032643.1"/>
    </source>
</evidence>
<evidence type="ECO:0000256" key="1">
    <source>
        <dbReference type="ARBA" id="ARBA00004123"/>
    </source>
</evidence>
<comment type="similarity">
    <text evidence="2">Belongs to the krueppel C2H2-type zinc-finger protein family.</text>
</comment>
<dbReference type="InterPro" id="IPR036236">
    <property type="entry name" value="Znf_C2H2_sf"/>
</dbReference>
<feature type="region of interest" description="Disordered" evidence="18">
    <location>
        <begin position="245"/>
        <end position="269"/>
    </location>
</feature>
<feature type="domain" description="C2H2-type" evidence="19">
    <location>
        <begin position="309"/>
        <end position="336"/>
    </location>
</feature>
<keyword evidence="13" id="KW-0539">Nucleus</keyword>
<evidence type="ECO:0000256" key="12">
    <source>
        <dbReference type="ARBA" id="ARBA00023163"/>
    </source>
</evidence>
<reference evidence="20" key="2">
    <citation type="submission" date="2025-08" db="UniProtKB">
        <authorList>
            <consortium name="Ensembl"/>
        </authorList>
    </citation>
    <scope>IDENTIFICATION</scope>
</reference>
<evidence type="ECO:0000256" key="17">
    <source>
        <dbReference type="PROSITE-ProRule" id="PRU00042"/>
    </source>
</evidence>
<dbReference type="AlphaFoldDB" id="A0A8C8UPZ5"/>
<dbReference type="FunFam" id="3.30.160.60:FF:000132">
    <property type="entry name" value="PR domain zinc finger protein 1"/>
    <property type="match status" value="1"/>
</dbReference>
<evidence type="ECO:0000256" key="6">
    <source>
        <dbReference type="ARBA" id="ARBA00022771"/>
    </source>
</evidence>
<evidence type="ECO:0000256" key="9">
    <source>
        <dbReference type="ARBA" id="ARBA00023015"/>
    </source>
</evidence>
<evidence type="ECO:0000256" key="14">
    <source>
        <dbReference type="ARBA" id="ARBA00074461"/>
    </source>
</evidence>
<keyword evidence="11" id="KW-1064">Adaptive immunity</keyword>
<evidence type="ECO:0000256" key="5">
    <source>
        <dbReference type="ARBA" id="ARBA00022737"/>
    </source>
</evidence>
<name>A0A8C8UPZ5_PERMB</name>
<evidence type="ECO:0000256" key="8">
    <source>
        <dbReference type="ARBA" id="ARBA00022859"/>
    </source>
</evidence>
<dbReference type="GO" id="GO:0032826">
    <property type="term" value="P:regulation of natural killer cell differentiation involved in immune response"/>
    <property type="evidence" value="ECO:0007669"/>
    <property type="project" value="Ensembl"/>
</dbReference>
<dbReference type="Gene3D" id="3.30.160.60">
    <property type="entry name" value="Classic Zinc Finger"/>
    <property type="match status" value="3"/>
</dbReference>
<evidence type="ECO:0000256" key="16">
    <source>
        <dbReference type="ARBA" id="ARBA00078155"/>
    </source>
</evidence>
<dbReference type="FunFam" id="3.30.160.60:FF:001272">
    <property type="entry name" value="Zinc finger protein 683"/>
    <property type="match status" value="1"/>
</dbReference>
<protein>
    <recommendedName>
        <fullName evidence="14">Tissue-resident T-cell transcription regulator protein ZNF683</fullName>
    </recommendedName>
    <alternativeName>
        <fullName evidence="15">Homolog of Blimp-1 in T-cell</fullName>
    </alternativeName>
    <alternativeName>
        <fullName evidence="16">Zinc finger protein 683</fullName>
    </alternativeName>
</protein>
<keyword evidence="5" id="KW-0677">Repeat</keyword>
<evidence type="ECO:0000256" key="2">
    <source>
        <dbReference type="ARBA" id="ARBA00006991"/>
    </source>
</evidence>
<evidence type="ECO:0000256" key="3">
    <source>
        <dbReference type="ARBA" id="ARBA00022588"/>
    </source>
</evidence>
<dbReference type="GO" id="GO:0002250">
    <property type="term" value="P:adaptive immune response"/>
    <property type="evidence" value="ECO:0007669"/>
    <property type="project" value="UniProtKB-KW"/>
</dbReference>
<sequence>MKGKPTAQLGGYHKTSGLPSPGLLGLFPASQVFSPDTSQPLPDAMATHDLSWANWMCPLPLVPAQSSLPACPRGSDLYPYALKKTILGMTPQDLREDASNMKHQPPGLHEDSVDSEKLTTKDSVNREEMGNQPERDFCLPLPPHTSSPPDVRLDRKSPSPLTFWPWLPPTVVSKELPLHIYPVFPGYPLLLPPPYLLTYGALPSVQCPQLLMLSPDTSYPTMATSSLLMTANGAGPHITQEKPPLLNSGASQSAGHTLHSQVRSQSFREASTFSPGQAGVAAPAKRPGSQAGVPALPYPLKKENGKILYECNVCGKNFGQLSNLKVHLRVHSGERPFQCALCQKSFTQLAHLQKHHLVHTGERPHQWRNSQKSVSRMGGVGREICRRRFSSSSNLKSHLRQHSGAQPLLWNICSGRFTPHVHLKLHHGQQAPGPLDHTHLPLASLTCLAQWHQGALDLVEASSEKMGWDVDKVKESPVSRGRQGQPA</sequence>
<evidence type="ECO:0000256" key="11">
    <source>
        <dbReference type="ARBA" id="ARBA00023130"/>
    </source>
</evidence>
<comment type="subcellular location">
    <subcellularLocation>
        <location evidence="1">Nucleus</location>
    </subcellularLocation>
</comment>
<keyword evidence="10" id="KW-0238">DNA-binding</keyword>
<dbReference type="InterPro" id="IPR050331">
    <property type="entry name" value="Zinc_finger"/>
</dbReference>
<organism evidence="20 21">
    <name type="scientific">Peromyscus maniculatus bairdii</name>
    <name type="common">Prairie deer mouse</name>
    <dbReference type="NCBI Taxonomy" id="230844"/>
    <lineage>
        <taxon>Eukaryota</taxon>
        <taxon>Metazoa</taxon>
        <taxon>Chordata</taxon>
        <taxon>Craniata</taxon>
        <taxon>Vertebrata</taxon>
        <taxon>Euteleostomi</taxon>
        <taxon>Mammalia</taxon>
        <taxon>Eutheria</taxon>
        <taxon>Euarchontoglires</taxon>
        <taxon>Glires</taxon>
        <taxon>Rodentia</taxon>
        <taxon>Myomorpha</taxon>
        <taxon>Muroidea</taxon>
        <taxon>Cricetidae</taxon>
        <taxon>Neotominae</taxon>
        <taxon>Peromyscus</taxon>
    </lineage>
</organism>